<proteinExistence type="inferred from homology"/>
<feature type="domain" description="USP" evidence="3">
    <location>
        <begin position="66"/>
        <end position="369"/>
    </location>
</feature>
<dbReference type="Pfam" id="PF00443">
    <property type="entry name" value="UCH"/>
    <property type="match status" value="1"/>
</dbReference>
<dbReference type="InterPro" id="IPR001394">
    <property type="entry name" value="Peptidase_C19_UCH"/>
</dbReference>
<gene>
    <name evidence="4" type="ORF">CTI12_AA317670</name>
</gene>
<feature type="region of interest" description="Disordered" evidence="2">
    <location>
        <begin position="1237"/>
        <end position="1294"/>
    </location>
</feature>
<comment type="similarity">
    <text evidence="1">Belongs to the peptidase C19 family.</text>
</comment>
<dbReference type="GO" id="GO:0004843">
    <property type="term" value="F:cysteine-type deubiquitinase activity"/>
    <property type="evidence" value="ECO:0007669"/>
    <property type="project" value="InterPro"/>
</dbReference>
<dbReference type="Proteomes" id="UP000245207">
    <property type="component" value="Unassembled WGS sequence"/>
</dbReference>
<accession>A0A2U1N1P0</accession>
<dbReference type="InterPro" id="IPR028889">
    <property type="entry name" value="USP"/>
</dbReference>
<evidence type="ECO:0000256" key="1">
    <source>
        <dbReference type="ARBA" id="ARBA00009085"/>
    </source>
</evidence>
<dbReference type="OrthoDB" id="420187at2759"/>
<dbReference type="SUPFAM" id="SSF54001">
    <property type="entry name" value="Cysteine proteinases"/>
    <property type="match status" value="1"/>
</dbReference>
<dbReference type="InterPro" id="IPR038765">
    <property type="entry name" value="Papain-like_cys_pep_sf"/>
</dbReference>
<dbReference type="PROSITE" id="PS00973">
    <property type="entry name" value="USP_2"/>
    <property type="match status" value="1"/>
</dbReference>
<dbReference type="PANTHER" id="PTHR24006">
    <property type="entry name" value="UBIQUITIN CARBOXYL-TERMINAL HYDROLASE"/>
    <property type="match status" value="1"/>
</dbReference>
<sequence>MNIKNDHATPDDKKSPFIKNPLTPLKNDACLQLQCLNSCNAGNGVGIEPVKAGDQSSSPVDPFIGAGLENLGNTCFLNSVLQCLTYTRPLAEYLQNGMHQITCQTAGFCALCAVQKHVSCALQSSGKCLAPLELFIHLRCVSQTFKFFRQEDAHEYMVNLLETMHMCCLPSGVPTQSPACEKSLVYNIFGGRLRSQLKCMQCNYCSNKFEQFLDLSLDIVKANTLYQAFHHFTAKELLDGGAKQYNCEQCKQKVKALKQLTIHDAPNVLIIHLKRFGAHMSGQKINKKVFFPSNLDLKPFVTGSYDGDLRYTLYGVLVHAGRNTHSGHYYCYVRTPSGIWYLLNDDEVTQVKDWMVFDNKAYMLFYFRNSKNVPAKKVVGVVHQKETALNSMGINTNCPIVSKEKMLDQKVVSESCLQSFPLLPHQQEVVNGPSILLERVISNIFVAKGHDIEYDAKVGSPSLTNTATVPSTSHGPQTLCPVNDQREAVLTTVQEREEKSTHDDSCDLTVNMANDATVTSTPNGPQMLCPVSDQREALLSTNQEHEEKSTNDDFCDLSVNVVNDATLPSTSNGPQIFCPVNDQREALLPTNQEHEEKSTNDDLCDMTVDVANDATLPSTSNGPQMFCPVNDQREVVLTMVQEHEKSTQDDLCDLTVNVANDATLPSTSSGPQMLCPVHDQREALLPTNQEYEEKSTNDDLCDLSVNVVNDATLPSTSNGPQMFCPVNDHRHVVLTTVQEHEKSTQADLCDLTVNVANDATLPSTSNGPQMFFSVNDQREGVLPTNQEHEEKSTNDDLCDLSVNVANDATLPSTSNGPQMFCPVNDQEKVYCPRIKNMRKSTQDDLCDLSVNVANDATLPSISNGPQMFCPMNDQREGVLTTVQEHEEKSTHDDLCDLTVNVANDATLPSISIGPQMLWPVNGQKEIVLTTIQEDEEKRSTSDNLCDLSAVMICSNPQEDSGVPARVAKEDVAPVEPCCSNGAGDSLKEAFTSTLSIDAGDSLKGAITSRERSSLPKMETFTTNELSQDVALVESCCCNGAGDDLKGEIVSTEASNVSKVESFSIEKKVLDSRRHKKRKNHLTVNITSMKLCRAGPFLNQQKKKKHNRKKRSKLPINNVHVNTGSKIEDKTSNILVNRIHNELIERVNSVCGERSSVTEPESLNNCMTQVFEEKIVPRWDTNGSTPSQIIETQDVQRAGYVGDKWDEELVLGKRKRRRGGLSHKYDGRNGFQDIAELDRGKRKRRRGGLSHKYDERNGFQDIADERLNSHAGKWKKPQKKHSKRFSRSGKRPYRR</sequence>
<keyword evidence="4" id="KW-0378">Hydrolase</keyword>
<reference evidence="4 5" key="1">
    <citation type="journal article" date="2018" name="Mol. Plant">
        <title>The genome of Artemisia annua provides insight into the evolution of Asteraceae family and artemisinin biosynthesis.</title>
        <authorList>
            <person name="Shen Q."/>
            <person name="Zhang L."/>
            <person name="Liao Z."/>
            <person name="Wang S."/>
            <person name="Yan T."/>
            <person name="Shi P."/>
            <person name="Liu M."/>
            <person name="Fu X."/>
            <person name="Pan Q."/>
            <person name="Wang Y."/>
            <person name="Lv Z."/>
            <person name="Lu X."/>
            <person name="Zhang F."/>
            <person name="Jiang W."/>
            <person name="Ma Y."/>
            <person name="Chen M."/>
            <person name="Hao X."/>
            <person name="Li L."/>
            <person name="Tang Y."/>
            <person name="Lv G."/>
            <person name="Zhou Y."/>
            <person name="Sun X."/>
            <person name="Brodelius P.E."/>
            <person name="Rose J.K.C."/>
            <person name="Tang K."/>
        </authorList>
    </citation>
    <scope>NUCLEOTIDE SEQUENCE [LARGE SCALE GENOMIC DNA]</scope>
    <source>
        <strain evidence="5">cv. Huhao1</strain>
        <tissue evidence="4">Leaf</tissue>
    </source>
</reference>
<name>A0A2U1N1P0_ARTAN</name>
<keyword evidence="4" id="KW-0645">Protease</keyword>
<dbReference type="PROSITE" id="PS50235">
    <property type="entry name" value="USP_3"/>
    <property type="match status" value="1"/>
</dbReference>
<organism evidence="4 5">
    <name type="scientific">Artemisia annua</name>
    <name type="common">Sweet wormwood</name>
    <dbReference type="NCBI Taxonomy" id="35608"/>
    <lineage>
        <taxon>Eukaryota</taxon>
        <taxon>Viridiplantae</taxon>
        <taxon>Streptophyta</taxon>
        <taxon>Embryophyta</taxon>
        <taxon>Tracheophyta</taxon>
        <taxon>Spermatophyta</taxon>
        <taxon>Magnoliopsida</taxon>
        <taxon>eudicotyledons</taxon>
        <taxon>Gunneridae</taxon>
        <taxon>Pentapetalae</taxon>
        <taxon>asterids</taxon>
        <taxon>campanulids</taxon>
        <taxon>Asterales</taxon>
        <taxon>Asteraceae</taxon>
        <taxon>Asteroideae</taxon>
        <taxon>Anthemideae</taxon>
        <taxon>Artemisiinae</taxon>
        <taxon>Artemisia</taxon>
    </lineage>
</organism>
<dbReference type="GO" id="GO:0006508">
    <property type="term" value="P:proteolysis"/>
    <property type="evidence" value="ECO:0007669"/>
    <property type="project" value="UniProtKB-KW"/>
</dbReference>
<dbReference type="STRING" id="35608.A0A2U1N1P0"/>
<comment type="caution">
    <text evidence="4">The sequence shown here is derived from an EMBL/GenBank/DDBJ whole genome shotgun (WGS) entry which is preliminary data.</text>
</comment>
<evidence type="ECO:0000256" key="2">
    <source>
        <dbReference type="SAM" id="MobiDB-lite"/>
    </source>
</evidence>
<dbReference type="InterPro" id="IPR018200">
    <property type="entry name" value="USP_CS"/>
</dbReference>
<dbReference type="GO" id="GO:0005829">
    <property type="term" value="C:cytosol"/>
    <property type="evidence" value="ECO:0007669"/>
    <property type="project" value="TreeGrafter"/>
</dbReference>
<dbReference type="CDD" id="cd02661">
    <property type="entry name" value="Peptidase_C19E"/>
    <property type="match status" value="1"/>
</dbReference>
<feature type="compositionally biased region" description="Basic residues" evidence="2">
    <location>
        <begin position="1271"/>
        <end position="1294"/>
    </location>
</feature>
<dbReference type="FunFam" id="3.90.70.10:FF:000078">
    <property type="entry name" value="Ubiquitin carboxyl-terminal hydrolase 23"/>
    <property type="match status" value="1"/>
</dbReference>
<dbReference type="GO" id="GO:0005634">
    <property type="term" value="C:nucleus"/>
    <property type="evidence" value="ECO:0007669"/>
    <property type="project" value="TreeGrafter"/>
</dbReference>
<dbReference type="Gene3D" id="3.90.70.10">
    <property type="entry name" value="Cysteine proteinases"/>
    <property type="match status" value="1"/>
</dbReference>
<dbReference type="GO" id="GO:0016579">
    <property type="term" value="P:protein deubiquitination"/>
    <property type="evidence" value="ECO:0007669"/>
    <property type="project" value="InterPro"/>
</dbReference>
<protein>
    <submittedName>
        <fullName evidence="4">Ubiquitin specific protease domain protein</fullName>
    </submittedName>
</protein>
<dbReference type="PANTHER" id="PTHR24006:SF663">
    <property type="entry name" value="UBIQUITIN CARBOXYL-TERMINAL HYDROLASE 23"/>
    <property type="match status" value="1"/>
</dbReference>
<dbReference type="PROSITE" id="PS00972">
    <property type="entry name" value="USP_1"/>
    <property type="match status" value="1"/>
</dbReference>
<evidence type="ECO:0000313" key="4">
    <source>
        <dbReference type="EMBL" id="PWA67445.1"/>
    </source>
</evidence>
<evidence type="ECO:0000313" key="5">
    <source>
        <dbReference type="Proteomes" id="UP000245207"/>
    </source>
</evidence>
<dbReference type="EMBL" id="PKPP01003830">
    <property type="protein sequence ID" value="PWA67445.1"/>
    <property type="molecule type" value="Genomic_DNA"/>
</dbReference>
<keyword evidence="5" id="KW-1185">Reference proteome</keyword>
<feature type="compositionally biased region" description="Basic and acidic residues" evidence="2">
    <location>
        <begin position="1250"/>
        <end position="1267"/>
    </location>
</feature>
<feature type="compositionally biased region" description="Basic residues" evidence="2">
    <location>
        <begin position="1239"/>
        <end position="1248"/>
    </location>
</feature>
<dbReference type="InterPro" id="IPR050164">
    <property type="entry name" value="Peptidase_C19"/>
</dbReference>
<evidence type="ECO:0000259" key="3">
    <source>
        <dbReference type="PROSITE" id="PS50235"/>
    </source>
</evidence>